<dbReference type="Proteomes" id="UP000694416">
    <property type="component" value="Unplaced"/>
</dbReference>
<gene>
    <name evidence="2" type="primary">RGP1</name>
</gene>
<dbReference type="PANTHER" id="PTHR12507">
    <property type="entry name" value="REDUCED GROWTH PHENOTYPE 1 RGP1, YEAST -RELATED"/>
    <property type="match status" value="1"/>
</dbReference>
<dbReference type="GeneID" id="111536758"/>
<evidence type="ECO:0000256" key="1">
    <source>
        <dbReference type="SAM" id="MobiDB-lite"/>
    </source>
</evidence>
<feature type="compositionally biased region" description="Low complexity" evidence="1">
    <location>
        <begin position="8"/>
        <end position="27"/>
    </location>
</feature>
<dbReference type="InterPro" id="IPR014848">
    <property type="entry name" value="Rgp1"/>
</dbReference>
<evidence type="ECO:0000313" key="2">
    <source>
        <dbReference type="Ensembl" id="ENSPTEP00000019527.1"/>
    </source>
</evidence>
<dbReference type="Ensembl" id="ENSPTET00000028481.1">
    <property type="protein sequence ID" value="ENSPTEP00000019527.1"/>
    <property type="gene ID" value="ENSPTEG00000020839.1"/>
</dbReference>
<reference evidence="2" key="1">
    <citation type="submission" date="2025-08" db="UniProtKB">
        <authorList>
            <consortium name="Ensembl"/>
        </authorList>
    </citation>
    <scope>IDENTIFICATION</scope>
</reference>
<proteinExistence type="predicted"/>
<reference evidence="2" key="2">
    <citation type="submission" date="2025-09" db="UniProtKB">
        <authorList>
            <consortium name="Ensembl"/>
        </authorList>
    </citation>
    <scope>IDENTIFICATION</scope>
</reference>
<accession>A0A8C9HD02</accession>
<sequence length="534" mass="56387">MISSPGQRATGPAERGGAAGPAHQAPPRDGPARHRPRDLGPAPGPRHRVPQDWAPGPAGRLRGSARAQVPACGKVTLGAGTTGALSGLAGQALPAGRDSAEGGGPKGSPASTAQRTLPPTSPPPLPRTSPGPRVAGRSDSGAAMIEVVAELSRGPVFLAGEALECVVTVTNPLPPTATSASSEALAWASAQIHCQFHASESRVALPPPDSSQPDVQPDSQTVFLPHRGERGQCILSTPPKILFCDLRLDPGESKSYSYSEVLPIEGPPSFRGQSVKYVYKLTIGCQRVNSPITLLRVPLRVLVLTGLQDVRFPQDEAVAPSSPFLEEDEGGKKDSWLAELAGERLMAATSCRSLHLYNISDGRGKVGTFGIFKSVYRLGEDVVGTLNLGEGTVACLQFSVSLQTEERVQPEYQRRRGAGGVPSVSHVTHARHQESCLHTTRTSFSLPIPLSSTPGFCTAIVSLKWRLHFEFVTSREPGLVLLPPVEQPEPTTWTGPEQVPVDTFSWDLPIKVLPTSPTLASYAAPGPSTSTITI</sequence>
<dbReference type="AlphaFoldDB" id="A0A8C9HD02"/>
<dbReference type="CTD" id="9827"/>
<dbReference type="KEGG" id="pteh:111536758"/>
<feature type="compositionally biased region" description="Pro residues" evidence="1">
    <location>
        <begin position="119"/>
        <end position="129"/>
    </location>
</feature>
<protein>
    <submittedName>
        <fullName evidence="2">RGP1 homolog, RAB6A GEF complex partner 1</fullName>
    </submittedName>
</protein>
<dbReference type="RefSeq" id="XP_023058983.1">
    <property type="nucleotide sequence ID" value="XM_023203215.1"/>
</dbReference>
<organism evidence="2 3">
    <name type="scientific">Piliocolobus tephrosceles</name>
    <name type="common">Ugandan red Colobus</name>
    <dbReference type="NCBI Taxonomy" id="591936"/>
    <lineage>
        <taxon>Eukaryota</taxon>
        <taxon>Metazoa</taxon>
        <taxon>Chordata</taxon>
        <taxon>Craniata</taxon>
        <taxon>Vertebrata</taxon>
        <taxon>Euteleostomi</taxon>
        <taxon>Mammalia</taxon>
        <taxon>Eutheria</taxon>
        <taxon>Euarchontoglires</taxon>
        <taxon>Primates</taxon>
        <taxon>Haplorrhini</taxon>
        <taxon>Catarrhini</taxon>
        <taxon>Cercopithecidae</taxon>
        <taxon>Colobinae</taxon>
        <taxon>Piliocolobus</taxon>
    </lineage>
</organism>
<feature type="region of interest" description="Disordered" evidence="1">
    <location>
        <begin position="89"/>
        <end position="138"/>
    </location>
</feature>
<dbReference type="Pfam" id="PF08737">
    <property type="entry name" value="Rgp1"/>
    <property type="match status" value="2"/>
</dbReference>
<evidence type="ECO:0000313" key="3">
    <source>
        <dbReference type="Proteomes" id="UP000694416"/>
    </source>
</evidence>
<keyword evidence="3" id="KW-1185">Reference proteome</keyword>
<name>A0A8C9HD02_9PRIM</name>
<feature type="region of interest" description="Disordered" evidence="1">
    <location>
        <begin position="1"/>
        <end position="67"/>
    </location>
</feature>